<reference evidence="3" key="1">
    <citation type="submission" date="2015-08" db="EMBL/GenBank/DDBJ databases">
        <title>Genome sequence of the strict anaerobe Clostridium homopropionicum LuHBu1 (DSM 5847T).</title>
        <authorList>
            <person name="Poehlein A."/>
            <person name="Beck M."/>
            <person name="Schiel-Bengelsdorf B."/>
            <person name="Bengelsdorf F.R."/>
            <person name="Daniel R."/>
            <person name="Duerre P."/>
        </authorList>
    </citation>
    <scope>NUCLEOTIDE SEQUENCE [LARGE SCALE GENOMIC DNA]</scope>
    <source>
        <strain evidence="3">DSM 5847</strain>
    </source>
</reference>
<dbReference type="GO" id="GO:0106008">
    <property type="term" value="F:2-oxoglutaramate amidase activity"/>
    <property type="evidence" value="ECO:0007669"/>
    <property type="project" value="UniProtKB-EC"/>
</dbReference>
<name>A0A0L6ZE01_9CLOT</name>
<sequence>MKLALAQMDVFWEDKEKNKITCEGFLKKAKEAAVDIIAFPEMTLTGFSQAVSKIGETNEETIDWFKNKSLEYNICTCFGYVEKGQEKGKNKLAVISKEGKIINSYTKIHPFSYSGEDKYYEGGNEINLFKLQDADISSFICYDLRFPEIFQIASKKAQLIIVIANWPESRSDAWKTLLKARAIENQCFIAGVNRVGSGDGLEYSGDSMIIDPKGNILKSSHNREELLIEEIQISEVSRIRDKFPYKRDRKEEFYSKLLKNNK</sequence>
<dbReference type="AlphaFoldDB" id="A0A0L6ZE01"/>
<comment type="caution">
    <text evidence="2">The sequence shown here is derived from an EMBL/GenBank/DDBJ whole genome shotgun (WGS) entry which is preliminary data.</text>
</comment>
<dbReference type="InterPro" id="IPR052737">
    <property type="entry name" value="Omega-amidase_YafV"/>
</dbReference>
<gene>
    <name evidence="2" type="ORF">CLHOM_03150</name>
</gene>
<dbReference type="SUPFAM" id="SSF56317">
    <property type="entry name" value="Carbon-nitrogen hydrolase"/>
    <property type="match status" value="1"/>
</dbReference>
<evidence type="ECO:0000313" key="3">
    <source>
        <dbReference type="Proteomes" id="UP000037043"/>
    </source>
</evidence>
<dbReference type="GO" id="GO:0050152">
    <property type="term" value="F:omega-amidase activity"/>
    <property type="evidence" value="ECO:0007669"/>
    <property type="project" value="TreeGrafter"/>
</dbReference>
<organism evidence="2 3">
    <name type="scientific">Clostridium homopropionicum DSM 5847</name>
    <dbReference type="NCBI Taxonomy" id="1121318"/>
    <lineage>
        <taxon>Bacteria</taxon>
        <taxon>Bacillati</taxon>
        <taxon>Bacillota</taxon>
        <taxon>Clostridia</taxon>
        <taxon>Eubacteriales</taxon>
        <taxon>Clostridiaceae</taxon>
        <taxon>Clostridium</taxon>
    </lineage>
</organism>
<dbReference type="Pfam" id="PF00795">
    <property type="entry name" value="CN_hydrolase"/>
    <property type="match status" value="1"/>
</dbReference>
<evidence type="ECO:0000259" key="1">
    <source>
        <dbReference type="PROSITE" id="PS50263"/>
    </source>
</evidence>
<accession>A0A0L6ZE01</accession>
<dbReference type="InterPro" id="IPR003010">
    <property type="entry name" value="C-N_Hydrolase"/>
</dbReference>
<dbReference type="RefSeq" id="WP_052219919.1">
    <property type="nucleotide sequence ID" value="NZ_LHUR01000010.1"/>
</dbReference>
<dbReference type="EC" id="3.5.1.111" evidence="2"/>
<keyword evidence="3" id="KW-1185">Reference proteome</keyword>
<protein>
    <submittedName>
        <fullName evidence="2">2-oxoglutaramate amidase</fullName>
        <ecNumber evidence="2">3.5.1.111</ecNumber>
    </submittedName>
</protein>
<evidence type="ECO:0000313" key="2">
    <source>
        <dbReference type="EMBL" id="KOA21185.1"/>
    </source>
</evidence>
<dbReference type="Gene3D" id="3.60.110.10">
    <property type="entry name" value="Carbon-nitrogen hydrolase"/>
    <property type="match status" value="1"/>
</dbReference>
<dbReference type="Proteomes" id="UP000037043">
    <property type="component" value="Unassembled WGS sequence"/>
</dbReference>
<keyword evidence="2" id="KW-0378">Hydrolase</keyword>
<dbReference type="PROSITE" id="PS50263">
    <property type="entry name" value="CN_HYDROLASE"/>
    <property type="match status" value="1"/>
</dbReference>
<dbReference type="PATRIC" id="fig|1121318.3.peg.318"/>
<dbReference type="STRING" id="36844.SAMN04488501_10756"/>
<dbReference type="CDD" id="cd07583">
    <property type="entry name" value="nitrilase_5"/>
    <property type="match status" value="1"/>
</dbReference>
<proteinExistence type="predicted"/>
<dbReference type="PANTHER" id="PTHR47799:SF1">
    <property type="entry name" value="OMEGA-AMIDASE YAFV"/>
    <property type="match status" value="1"/>
</dbReference>
<feature type="domain" description="CN hydrolase" evidence="1">
    <location>
        <begin position="1"/>
        <end position="238"/>
    </location>
</feature>
<dbReference type="InterPro" id="IPR036526">
    <property type="entry name" value="C-N_Hydrolase_sf"/>
</dbReference>
<dbReference type="EMBL" id="LHUR01000010">
    <property type="protein sequence ID" value="KOA21185.1"/>
    <property type="molecule type" value="Genomic_DNA"/>
</dbReference>
<dbReference type="PANTHER" id="PTHR47799">
    <property type="entry name" value="OMEGA-AMIDASE YAFV"/>
    <property type="match status" value="1"/>
</dbReference>